<keyword evidence="13" id="KW-0378">Hydrolase</keyword>
<gene>
    <name evidence="18" type="ORF">BN948_01031</name>
</gene>
<evidence type="ECO:0000256" key="10">
    <source>
        <dbReference type="ARBA" id="ARBA00022723"/>
    </source>
</evidence>
<dbReference type="GO" id="GO:0005737">
    <property type="term" value="C:cytoplasm"/>
    <property type="evidence" value="ECO:0007669"/>
    <property type="project" value="UniProtKB-SubCell"/>
</dbReference>
<evidence type="ECO:0000256" key="2">
    <source>
        <dbReference type="ARBA" id="ARBA00004496"/>
    </source>
</evidence>
<evidence type="ECO:0000259" key="17">
    <source>
        <dbReference type="SMART" id="SM00316"/>
    </source>
</evidence>
<keyword evidence="9" id="KW-0540">Nuclease</keyword>
<evidence type="ECO:0000256" key="1">
    <source>
        <dbReference type="ARBA" id="ARBA00001946"/>
    </source>
</evidence>
<dbReference type="InterPro" id="IPR012340">
    <property type="entry name" value="NA-bd_OB-fold"/>
</dbReference>
<proteinExistence type="inferred from homology"/>
<dbReference type="EMBL" id="CCAE010000005">
    <property type="protein sequence ID" value="CDN86625.1"/>
    <property type="molecule type" value="Genomic_DNA"/>
</dbReference>
<evidence type="ECO:0000313" key="18">
    <source>
        <dbReference type="EMBL" id="CDN86625.1"/>
    </source>
</evidence>
<dbReference type="Pfam" id="PF20833">
    <property type="entry name" value="RNase_E_G_Thio"/>
    <property type="match status" value="1"/>
</dbReference>
<evidence type="ECO:0000256" key="9">
    <source>
        <dbReference type="ARBA" id="ARBA00022722"/>
    </source>
</evidence>
<dbReference type="NCBIfam" id="TIGR00757">
    <property type="entry name" value="RNaseEG"/>
    <property type="match status" value="1"/>
</dbReference>
<name>A0A1L1PMT5_HYDIT</name>
<evidence type="ECO:0000256" key="4">
    <source>
        <dbReference type="ARBA" id="ARBA00017719"/>
    </source>
</evidence>
<evidence type="ECO:0000256" key="13">
    <source>
        <dbReference type="ARBA" id="ARBA00022801"/>
    </source>
</evidence>
<organism evidence="18 19">
    <name type="scientific">Hydrogenophaga intermedia</name>
    <dbReference type="NCBI Taxonomy" id="65786"/>
    <lineage>
        <taxon>Bacteria</taxon>
        <taxon>Pseudomonadati</taxon>
        <taxon>Pseudomonadota</taxon>
        <taxon>Betaproteobacteria</taxon>
        <taxon>Burkholderiales</taxon>
        <taxon>Comamonadaceae</taxon>
        <taxon>Hydrogenophaga</taxon>
    </lineage>
</organism>
<reference evidence="19" key="2">
    <citation type="submission" date="2014-11" db="EMBL/GenBank/DDBJ databases">
        <title>Draft genome sequence of Hydrogenophaga intermedia S1.</title>
        <authorList>
            <person name="Gan H.M."/>
            <person name="Chew T.H."/>
            <person name="Stolz A."/>
        </authorList>
    </citation>
    <scope>NUCLEOTIDE SEQUENCE [LARGE SCALE GENOMIC DNA]</scope>
    <source>
        <strain evidence="19">S1</strain>
    </source>
</reference>
<dbReference type="AlphaFoldDB" id="A0A1L1PMT5"/>
<evidence type="ECO:0000256" key="5">
    <source>
        <dbReference type="ARBA" id="ARBA00022490"/>
    </source>
</evidence>
<dbReference type="GO" id="GO:0004540">
    <property type="term" value="F:RNA nuclease activity"/>
    <property type="evidence" value="ECO:0007669"/>
    <property type="project" value="InterPro"/>
</dbReference>
<keyword evidence="5" id="KW-0963">Cytoplasm</keyword>
<protein>
    <recommendedName>
        <fullName evidence="4">Ribonuclease G</fullName>
    </recommendedName>
</protein>
<evidence type="ECO:0000256" key="14">
    <source>
        <dbReference type="ARBA" id="ARBA00022842"/>
    </source>
</evidence>
<dbReference type="SMART" id="SM00316">
    <property type="entry name" value="S1"/>
    <property type="match status" value="1"/>
</dbReference>
<dbReference type="Pfam" id="PF10150">
    <property type="entry name" value="RNase_E_G"/>
    <property type="match status" value="1"/>
</dbReference>
<dbReference type="Gene3D" id="3.40.1260.20">
    <property type="entry name" value="Ribonuclease E, catalytic domain"/>
    <property type="match status" value="1"/>
</dbReference>
<dbReference type="InterPro" id="IPR003029">
    <property type="entry name" value="S1_domain"/>
</dbReference>
<dbReference type="RefSeq" id="WP_009515830.1">
    <property type="nucleotide sequence ID" value="NZ_CCAE010000005.1"/>
</dbReference>
<dbReference type="InterPro" id="IPR048583">
    <property type="entry name" value="RNase_E_G_thioredoxin-like"/>
</dbReference>
<keyword evidence="14" id="KW-0460">Magnesium</keyword>
<keyword evidence="19" id="KW-1185">Reference proteome</keyword>
<keyword evidence="11" id="KW-0699">rRNA-binding</keyword>
<dbReference type="GO" id="GO:0046872">
    <property type="term" value="F:metal ion binding"/>
    <property type="evidence" value="ECO:0007669"/>
    <property type="project" value="UniProtKB-KW"/>
</dbReference>
<dbReference type="InterPro" id="IPR004659">
    <property type="entry name" value="RNase_E/G"/>
</dbReference>
<dbReference type="SUPFAM" id="SSF50249">
    <property type="entry name" value="Nucleic acid-binding proteins"/>
    <property type="match status" value="1"/>
</dbReference>
<accession>A0A1L1PMT5</accession>
<evidence type="ECO:0000256" key="6">
    <source>
        <dbReference type="ARBA" id="ARBA00022552"/>
    </source>
</evidence>
<reference evidence="19" key="1">
    <citation type="submission" date="2014-02" db="EMBL/GenBank/DDBJ databases">
        <authorList>
            <person name="Gan H."/>
        </authorList>
    </citation>
    <scope>NUCLEOTIDE SEQUENCE [LARGE SCALE GENOMIC DNA]</scope>
    <source>
        <strain evidence="19">S1</strain>
    </source>
</reference>
<dbReference type="GO" id="GO:0016787">
    <property type="term" value="F:hydrolase activity"/>
    <property type="evidence" value="ECO:0007669"/>
    <property type="project" value="UniProtKB-KW"/>
</dbReference>
<evidence type="ECO:0000256" key="3">
    <source>
        <dbReference type="ARBA" id="ARBA00005663"/>
    </source>
</evidence>
<dbReference type="PANTHER" id="PTHR30001:SF0">
    <property type="entry name" value="RIBONUCLEASE G"/>
    <property type="match status" value="1"/>
</dbReference>
<comment type="subcellular location">
    <subcellularLocation>
        <location evidence="2">Cytoplasm</location>
    </subcellularLocation>
</comment>
<keyword evidence="6" id="KW-0698">rRNA processing</keyword>
<dbReference type="GO" id="GO:0000049">
    <property type="term" value="F:tRNA binding"/>
    <property type="evidence" value="ECO:0007669"/>
    <property type="project" value="UniProtKB-KW"/>
</dbReference>
<feature type="region of interest" description="Disordered" evidence="16">
    <location>
        <begin position="88"/>
        <end position="115"/>
    </location>
</feature>
<evidence type="ECO:0000313" key="19">
    <source>
        <dbReference type="Proteomes" id="UP000028878"/>
    </source>
</evidence>
<dbReference type="GO" id="GO:0008033">
    <property type="term" value="P:tRNA processing"/>
    <property type="evidence" value="ECO:0007669"/>
    <property type="project" value="UniProtKB-KW"/>
</dbReference>
<keyword evidence="15" id="KW-0694">RNA-binding</keyword>
<evidence type="ECO:0000256" key="11">
    <source>
        <dbReference type="ARBA" id="ARBA00022730"/>
    </source>
</evidence>
<feature type="compositionally biased region" description="Low complexity" evidence="16">
    <location>
        <begin position="88"/>
        <end position="106"/>
    </location>
</feature>
<sequence length="533" mass="58569">MNQDILINWSPQETRVAVVEQGAVQEVHIERTLERGLVGNIYLGKVSRVLPGMQSAFLDIGLDRAAFLHVADLMPNIQAKHAAPRASAPVVPAPTPADADPVASPNGLPPGTAPAAAPVTAPKVLAPNPVLPIEKQIFEGQALMVQVLKDPIGTKGARLTAQISIAGRLLVFLPQDNHIGVSQKIPPAQREALRQRLLALTATSDGSPSGGFILRTNAEDADDEELADDVAYLRKTWLRIKEAALRQPPASLLHEDLNLMQRVLRDLSGAGTQSIRIDSREQFGLLKVFADEFMPDTVAKLQPYSGERPIFDLFNVDEEIVRALGRRVELKSGGYLVIDQTEALTTVDVNTGGFVGARNFDDTVFRTNLEAAQAIARQLRLRNLGGIIIVDFIDMTREDHRESVLGEFRKQLARDRVKTMIGGFSQLGLVEMTRKRTRESLAHMLSEACEACGGKGHVKTARSVCYDILREILREARAFNPREFRVVASPKVVELFLDEERAHLAGLSEFIGKPISLQSENSMTQEQYDIVLM</sequence>
<evidence type="ECO:0000256" key="7">
    <source>
        <dbReference type="ARBA" id="ARBA00022555"/>
    </source>
</evidence>
<dbReference type="GO" id="GO:0004519">
    <property type="term" value="F:endonuclease activity"/>
    <property type="evidence" value="ECO:0007669"/>
    <property type="project" value="UniProtKB-KW"/>
</dbReference>
<evidence type="ECO:0000256" key="12">
    <source>
        <dbReference type="ARBA" id="ARBA00022759"/>
    </source>
</evidence>
<dbReference type="GO" id="GO:0019843">
    <property type="term" value="F:rRNA binding"/>
    <property type="evidence" value="ECO:0007669"/>
    <property type="project" value="UniProtKB-KW"/>
</dbReference>
<keyword evidence="7" id="KW-0820">tRNA-binding</keyword>
<dbReference type="InterPro" id="IPR019307">
    <property type="entry name" value="RNA-bd_AU-1/RNase_E/G"/>
</dbReference>
<evidence type="ECO:0000256" key="15">
    <source>
        <dbReference type="ARBA" id="ARBA00022884"/>
    </source>
</evidence>
<comment type="similarity">
    <text evidence="3">Belongs to the RNase E/G family. RNase G subfamily.</text>
</comment>
<evidence type="ECO:0000256" key="8">
    <source>
        <dbReference type="ARBA" id="ARBA00022694"/>
    </source>
</evidence>
<evidence type="ECO:0000256" key="16">
    <source>
        <dbReference type="SAM" id="MobiDB-lite"/>
    </source>
</evidence>
<dbReference type="GO" id="GO:0006364">
    <property type="term" value="P:rRNA processing"/>
    <property type="evidence" value="ECO:0007669"/>
    <property type="project" value="UniProtKB-KW"/>
</dbReference>
<feature type="domain" description="S1 motif" evidence="17">
    <location>
        <begin position="37"/>
        <end position="162"/>
    </location>
</feature>
<keyword evidence="12" id="KW-0255">Endonuclease</keyword>
<dbReference type="PANTHER" id="PTHR30001">
    <property type="entry name" value="RIBONUCLEASE"/>
    <property type="match status" value="1"/>
</dbReference>
<keyword evidence="10" id="KW-0479">Metal-binding</keyword>
<dbReference type="CDD" id="cd04453">
    <property type="entry name" value="S1_RNase_E"/>
    <property type="match status" value="1"/>
</dbReference>
<keyword evidence="8" id="KW-0819">tRNA processing</keyword>
<comment type="cofactor">
    <cofactor evidence="1">
        <name>Mg(2+)</name>
        <dbReference type="ChEBI" id="CHEBI:18420"/>
    </cofactor>
</comment>
<dbReference type="Gene3D" id="2.40.50.140">
    <property type="entry name" value="Nucleic acid-binding proteins"/>
    <property type="match status" value="1"/>
</dbReference>
<dbReference type="Proteomes" id="UP000028878">
    <property type="component" value="Unassembled WGS sequence"/>
</dbReference>